<feature type="region of interest" description="Disordered" evidence="1">
    <location>
        <begin position="86"/>
        <end position="108"/>
    </location>
</feature>
<protein>
    <recommendedName>
        <fullName evidence="2">BAG domain-containing protein</fullName>
    </recommendedName>
</protein>
<dbReference type="Pfam" id="PF02179">
    <property type="entry name" value="BAG"/>
    <property type="match status" value="1"/>
</dbReference>
<comment type="caution">
    <text evidence="3">The sequence shown here is derived from an EMBL/GenBank/DDBJ whole genome shotgun (WGS) entry which is preliminary data.</text>
</comment>
<feature type="compositionally biased region" description="Acidic residues" evidence="1">
    <location>
        <begin position="54"/>
        <end position="67"/>
    </location>
</feature>
<reference evidence="3" key="1">
    <citation type="submission" date="2022-06" db="EMBL/GenBank/DDBJ databases">
        <title>Genome Sequence of Candolleomyces eurysporus.</title>
        <authorList>
            <person name="Buettner E."/>
        </authorList>
    </citation>
    <scope>NUCLEOTIDE SEQUENCE</scope>
    <source>
        <strain evidence="3">VTCC 930004</strain>
    </source>
</reference>
<organism evidence="3 4">
    <name type="scientific">Candolleomyces eurysporus</name>
    <dbReference type="NCBI Taxonomy" id="2828524"/>
    <lineage>
        <taxon>Eukaryota</taxon>
        <taxon>Fungi</taxon>
        <taxon>Dikarya</taxon>
        <taxon>Basidiomycota</taxon>
        <taxon>Agaricomycotina</taxon>
        <taxon>Agaricomycetes</taxon>
        <taxon>Agaricomycetidae</taxon>
        <taxon>Agaricales</taxon>
        <taxon>Agaricineae</taxon>
        <taxon>Psathyrellaceae</taxon>
        <taxon>Candolleomyces</taxon>
    </lineage>
</organism>
<dbReference type="Proteomes" id="UP001140091">
    <property type="component" value="Unassembled WGS sequence"/>
</dbReference>
<feature type="domain" description="BAG" evidence="2">
    <location>
        <begin position="275"/>
        <end position="323"/>
    </location>
</feature>
<dbReference type="AlphaFoldDB" id="A0A9W8MA87"/>
<dbReference type="PROSITE" id="PS50096">
    <property type="entry name" value="IQ"/>
    <property type="match status" value="1"/>
</dbReference>
<proteinExistence type="predicted"/>
<dbReference type="GO" id="GO:0051087">
    <property type="term" value="F:protein-folding chaperone binding"/>
    <property type="evidence" value="ECO:0007669"/>
    <property type="project" value="InterPro"/>
</dbReference>
<feature type="region of interest" description="Disordered" evidence="1">
    <location>
        <begin position="151"/>
        <end position="200"/>
    </location>
</feature>
<evidence type="ECO:0000256" key="1">
    <source>
        <dbReference type="SAM" id="MobiDB-lite"/>
    </source>
</evidence>
<dbReference type="EMBL" id="JANBPK010001447">
    <property type="protein sequence ID" value="KAJ2923031.1"/>
    <property type="molecule type" value="Genomic_DNA"/>
</dbReference>
<keyword evidence="4" id="KW-1185">Reference proteome</keyword>
<dbReference type="OrthoDB" id="333905at2759"/>
<evidence type="ECO:0000259" key="2">
    <source>
        <dbReference type="Pfam" id="PF02179"/>
    </source>
</evidence>
<dbReference type="InterPro" id="IPR003103">
    <property type="entry name" value="BAG_domain"/>
</dbReference>
<dbReference type="Gene3D" id="1.20.58.120">
    <property type="entry name" value="BAG domain"/>
    <property type="match status" value="1"/>
</dbReference>
<accession>A0A9W8MA87</accession>
<dbReference type="SUPFAM" id="SSF63491">
    <property type="entry name" value="BAG domain"/>
    <property type="match status" value="1"/>
</dbReference>
<feature type="compositionally biased region" description="Low complexity" evidence="1">
    <location>
        <begin position="163"/>
        <end position="174"/>
    </location>
</feature>
<feature type="non-terminal residue" evidence="3">
    <location>
        <position position="353"/>
    </location>
</feature>
<feature type="region of interest" description="Disordered" evidence="1">
    <location>
        <begin position="45"/>
        <end position="68"/>
    </location>
</feature>
<dbReference type="InterPro" id="IPR036533">
    <property type="entry name" value="BAG_dom_sf"/>
</dbReference>
<gene>
    <name evidence="3" type="ORF">H1R20_g14062</name>
</gene>
<sequence>MFNGFNPFLHSSYLPDRQSYYQPRQYYNAEERLAQEARARALAEQRARRSQWLPEEDDDAYPDEDWEYGQLGPRERLYLEARKRQQQLERQERMRQEQELARQRAAEEREWQLQLEKREREENEKKRRLLEEQRRLHQAKREHLERLAAERANLKENARRAASRSSSRSPKASPSPAPQERVPTPKPQYEEKHEEAASTIQQRYRIHQSFKSIRDLENKFKELKNGFTFPKTIEFLQPGAPDIHIFVEAQRPPPPEGGELAPMESDGKLAYTSRNYTLHAYVEALSKLLMELDGVDSRGSPDVRNRRRGVVKEIEQEVQRVEAYWKNTWQDYVEAQKGEKQVEEAVQTDDDMS</sequence>
<name>A0A9W8MA87_9AGAR</name>
<evidence type="ECO:0000313" key="4">
    <source>
        <dbReference type="Proteomes" id="UP001140091"/>
    </source>
</evidence>
<evidence type="ECO:0000313" key="3">
    <source>
        <dbReference type="EMBL" id="KAJ2923031.1"/>
    </source>
</evidence>